<reference evidence="1" key="1">
    <citation type="submission" date="2018-11" db="EMBL/GenBank/DDBJ databases">
        <authorList>
            <consortium name="Genoscope - CEA"/>
            <person name="William W."/>
        </authorList>
    </citation>
    <scope>NUCLEOTIDE SEQUENCE</scope>
</reference>
<protein>
    <submittedName>
        <fullName evidence="1">Uncharacterized protein</fullName>
    </submittedName>
</protein>
<dbReference type="EMBL" id="LR031876">
    <property type="protein sequence ID" value="VDD35152.1"/>
    <property type="molecule type" value="Genomic_DNA"/>
</dbReference>
<evidence type="ECO:0000313" key="1">
    <source>
        <dbReference type="EMBL" id="VDD35152.1"/>
    </source>
</evidence>
<dbReference type="AlphaFoldDB" id="A0A3P6ERM0"/>
<gene>
    <name evidence="1" type="ORF">BOLC7T40712H</name>
</gene>
<sequence length="94" mass="11403">MGVPRRFLWVTFLMSKEALRHSRVWDFVLNVARLPVLVVYDEYQKAKAWKRHLSYTPPPRLTRALYRLMVCLPSHQKMPRFCLTVTFWWMLTGY</sequence>
<accession>A0A3P6ERM0</accession>
<organism evidence="1">
    <name type="scientific">Brassica oleracea</name>
    <name type="common">Wild cabbage</name>
    <dbReference type="NCBI Taxonomy" id="3712"/>
    <lineage>
        <taxon>Eukaryota</taxon>
        <taxon>Viridiplantae</taxon>
        <taxon>Streptophyta</taxon>
        <taxon>Embryophyta</taxon>
        <taxon>Tracheophyta</taxon>
        <taxon>Spermatophyta</taxon>
        <taxon>Magnoliopsida</taxon>
        <taxon>eudicotyledons</taxon>
        <taxon>Gunneridae</taxon>
        <taxon>Pentapetalae</taxon>
        <taxon>rosids</taxon>
        <taxon>malvids</taxon>
        <taxon>Brassicales</taxon>
        <taxon>Brassicaceae</taxon>
        <taxon>Brassiceae</taxon>
        <taxon>Brassica</taxon>
    </lineage>
</organism>
<proteinExistence type="predicted"/>
<name>A0A3P6ERM0_BRAOL</name>